<keyword evidence="2" id="KW-0732">Signal</keyword>
<feature type="region of interest" description="Disordered" evidence="1">
    <location>
        <begin position="848"/>
        <end position="880"/>
    </location>
</feature>
<name>A0A6G1ICC6_9PLEO</name>
<dbReference type="OrthoDB" id="5150738at2759"/>
<evidence type="ECO:0000313" key="3">
    <source>
        <dbReference type="EMBL" id="KAF2675758.1"/>
    </source>
</evidence>
<feature type="region of interest" description="Disordered" evidence="1">
    <location>
        <begin position="682"/>
        <end position="703"/>
    </location>
</feature>
<accession>A0A6G1ICC6</accession>
<proteinExistence type="predicted"/>
<reference evidence="3" key="1">
    <citation type="journal article" date="2020" name="Stud. Mycol.">
        <title>101 Dothideomycetes genomes: a test case for predicting lifestyles and emergence of pathogens.</title>
        <authorList>
            <person name="Haridas S."/>
            <person name="Albert R."/>
            <person name="Binder M."/>
            <person name="Bloem J."/>
            <person name="Labutti K."/>
            <person name="Salamov A."/>
            <person name="Andreopoulos B."/>
            <person name="Baker S."/>
            <person name="Barry K."/>
            <person name="Bills G."/>
            <person name="Bluhm B."/>
            <person name="Cannon C."/>
            <person name="Castanera R."/>
            <person name="Culley D."/>
            <person name="Daum C."/>
            <person name="Ezra D."/>
            <person name="Gonzalez J."/>
            <person name="Henrissat B."/>
            <person name="Kuo A."/>
            <person name="Liang C."/>
            <person name="Lipzen A."/>
            <person name="Lutzoni F."/>
            <person name="Magnuson J."/>
            <person name="Mondo S."/>
            <person name="Nolan M."/>
            <person name="Ohm R."/>
            <person name="Pangilinan J."/>
            <person name="Park H.-J."/>
            <person name="Ramirez L."/>
            <person name="Alfaro M."/>
            <person name="Sun H."/>
            <person name="Tritt A."/>
            <person name="Yoshinaga Y."/>
            <person name="Zwiers L.-H."/>
            <person name="Turgeon B."/>
            <person name="Goodwin S."/>
            <person name="Spatafora J."/>
            <person name="Crous P."/>
            <person name="Grigoriev I."/>
        </authorList>
    </citation>
    <scope>NUCLEOTIDE SEQUENCE</scope>
    <source>
        <strain evidence="3">CBS 122367</strain>
    </source>
</reference>
<organism evidence="3 4">
    <name type="scientific">Lentithecium fluviatile CBS 122367</name>
    <dbReference type="NCBI Taxonomy" id="1168545"/>
    <lineage>
        <taxon>Eukaryota</taxon>
        <taxon>Fungi</taxon>
        <taxon>Dikarya</taxon>
        <taxon>Ascomycota</taxon>
        <taxon>Pezizomycotina</taxon>
        <taxon>Dothideomycetes</taxon>
        <taxon>Pleosporomycetidae</taxon>
        <taxon>Pleosporales</taxon>
        <taxon>Massarineae</taxon>
        <taxon>Lentitheciaceae</taxon>
        <taxon>Lentithecium</taxon>
    </lineage>
</organism>
<evidence type="ECO:0000256" key="1">
    <source>
        <dbReference type="SAM" id="MobiDB-lite"/>
    </source>
</evidence>
<dbReference type="Proteomes" id="UP000799291">
    <property type="component" value="Unassembled WGS sequence"/>
</dbReference>
<dbReference type="AlphaFoldDB" id="A0A6G1ICC6"/>
<protein>
    <submittedName>
        <fullName evidence="3">Uncharacterized protein</fullName>
    </submittedName>
</protein>
<feature type="signal peptide" evidence="2">
    <location>
        <begin position="1"/>
        <end position="19"/>
    </location>
</feature>
<evidence type="ECO:0000256" key="2">
    <source>
        <dbReference type="SAM" id="SignalP"/>
    </source>
</evidence>
<evidence type="ECO:0000313" key="4">
    <source>
        <dbReference type="Proteomes" id="UP000799291"/>
    </source>
</evidence>
<dbReference type="EMBL" id="MU005649">
    <property type="protein sequence ID" value="KAF2675758.1"/>
    <property type="molecule type" value="Genomic_DNA"/>
</dbReference>
<feature type="region of interest" description="Disordered" evidence="1">
    <location>
        <begin position="716"/>
        <end position="743"/>
    </location>
</feature>
<feature type="region of interest" description="Disordered" evidence="1">
    <location>
        <begin position="369"/>
        <end position="390"/>
    </location>
</feature>
<gene>
    <name evidence="3" type="ORF">K458DRAFT_411001</name>
</gene>
<feature type="chain" id="PRO_5026031517" evidence="2">
    <location>
        <begin position="20"/>
        <end position="1058"/>
    </location>
</feature>
<keyword evidence="4" id="KW-1185">Reference proteome</keyword>
<sequence>MRSYAYILLWLVFYFTASAAPTDGVTLFDGASSLIKRAPKDAGIGVELEVREFVLFNGDPRAKNADDKMKAAIKGSTLLSADPPIEISKTCTPFWDLTAEILGTRGNGISDLTFEWIVRGENLKMKASNKPGEDLVLPGVAKDILATTKRLDPKKGSKFLIWTKDYALDQWGPWVLTKPQTYSEDVLQAGVQVTTGLPMEAIQELIAILARDPLDPDRRGVRLANEGDNENPSLQIDPTTYIFGPPNSKRQRLVLIKAEDMKDVYEKEDITTDLLGFYSLLMSYVNIAANSDETDRAEGPKHRISIMPRTDFKTLYAMYGNDKSTRARNKKCRRKKKDPKYEKLIEIIKHLAQKKGLKGAGKIEKATFKWTKPPGSQTGPPVPPPRSDMQSACKALNLEPSTVDWKASWPTRTEDYRKGELSIESWVIFAEGKVDPLPLMENLLRGGQVGGLGDRVEKPLYPNPSGDDAYALYEIRDIYGGRFLNLEKLMERIEIEVKKWHHDPPQYRDLKDNLNKRALGTSCKRPNNDMKCKDNEVENAQGTCEGCKQGEKPDPTHKKCIPDKCTGGQVPNKLKNNQCDSCPKGTKPNVGNTLCIDDGPDKDEKGQCKDEGFILDPRIGGQDKNTKDPKCIFDDTRNCEKKGWVAVTRDFRNVVSPHDSKTYTPECAKDKDPDFRCKNSKRTYVHKKRDPDSDQKVIQKSCRSTQSRLKELKDKYNERVEKAKEQRTKTVNAKKQEKKDSNRRERVGFCTALGLGLNLFNNLQGAVSKRNDVDFDSLSPDELDGMLGMWPEDDLDPDIIQDHMVTIGPKPSNPAVVGIDTEIAGRAFPIYWLAKGIQKLAKIFKKPGRAAPPSKTNDWYSGFKNAGSREKPSEKALNAAKASPKVKEIFNKDMIKQCLKSMRRRGAKRKRDTPTQIDIDQTRIVIDWDAPRNNLNVPDSKYEDRVITVRLGQNTDNIFGEGGATDWATTYPDRINRPGRLQYEACQEIPDDLKNKVTAVEVWGGCCGIYADNDCKESSWMFAMQDREDWKLDGEHNDNMEAVWCTFEPNCKGVPGAK</sequence>